<protein>
    <submittedName>
        <fullName evidence="1">Uncharacterized protein</fullName>
    </submittedName>
</protein>
<gene>
    <name evidence="1" type="ORF">THMIRHAS_06140</name>
</gene>
<keyword evidence="2" id="KW-1185">Reference proteome</keyword>
<evidence type="ECO:0000313" key="1">
    <source>
        <dbReference type="EMBL" id="BBP45241.1"/>
    </source>
</evidence>
<dbReference type="KEGG" id="tse:THMIRHAS_06140"/>
<accession>A0A6F8PSY8</accession>
<name>A0A6F8PSY8_9GAMM</name>
<dbReference type="EMBL" id="AP021889">
    <property type="protein sequence ID" value="BBP45241.1"/>
    <property type="molecule type" value="Genomic_DNA"/>
</dbReference>
<evidence type="ECO:0000313" key="2">
    <source>
        <dbReference type="Proteomes" id="UP000501726"/>
    </source>
</evidence>
<dbReference type="AlphaFoldDB" id="A0A6F8PSY8"/>
<sequence>MLSSEHSINDHYVESNCRTDIETVESDDHEPIIRVECPIAVTPFAQSDNPFGISFTPPEEIEVLSKINLSNLGGELINKMSQASVVLWRGKFYYVVNKNTNSYKDQEYQCLSLSSDVLKSYQEAGGAVILKEDIEAFEQNLFFANSSQKDDVKHRKDGTFLKLSQRHEKILEDFSESEEFKEYGQKIQQQKVKEWLVKNCRIESDRRVLKELINQKYKIGSGNIDKPMLTLRIN</sequence>
<organism evidence="1 2">
    <name type="scientific">Thiosulfatimonas sediminis</name>
    <dbReference type="NCBI Taxonomy" id="2675054"/>
    <lineage>
        <taxon>Bacteria</taxon>
        <taxon>Pseudomonadati</taxon>
        <taxon>Pseudomonadota</taxon>
        <taxon>Gammaproteobacteria</taxon>
        <taxon>Thiotrichales</taxon>
        <taxon>Piscirickettsiaceae</taxon>
        <taxon>Thiosulfatimonas</taxon>
    </lineage>
</organism>
<proteinExistence type="predicted"/>
<dbReference type="RefSeq" id="WP_173270775.1">
    <property type="nucleotide sequence ID" value="NZ_AP021889.1"/>
</dbReference>
<dbReference type="Proteomes" id="UP000501726">
    <property type="component" value="Chromosome"/>
</dbReference>
<reference evidence="2" key="1">
    <citation type="submission" date="2019-11" db="EMBL/GenBank/DDBJ databases">
        <title>Isolation and characterization of two novel species in the genus Thiomicrorhabdus.</title>
        <authorList>
            <person name="Mochizuki J."/>
            <person name="Kojima H."/>
            <person name="Fukui M."/>
        </authorList>
    </citation>
    <scope>NUCLEOTIDE SEQUENCE [LARGE SCALE GENOMIC DNA]</scope>
    <source>
        <strain evidence="2">aks77</strain>
    </source>
</reference>